<feature type="compositionally biased region" description="Low complexity" evidence="8">
    <location>
        <begin position="562"/>
        <end position="575"/>
    </location>
</feature>
<dbReference type="SMART" id="SM00364">
    <property type="entry name" value="LRR_BAC"/>
    <property type="match status" value="6"/>
</dbReference>
<evidence type="ECO:0000256" key="7">
    <source>
        <dbReference type="PROSITE-ProRule" id="PRU00023"/>
    </source>
</evidence>
<dbReference type="EMBL" id="OV696702">
    <property type="protein sequence ID" value="CAH1249875.1"/>
    <property type="molecule type" value="Genomic_DNA"/>
</dbReference>
<dbReference type="Pfam" id="PF20706">
    <property type="entry name" value="GT4-conflict"/>
    <property type="match status" value="1"/>
</dbReference>
<protein>
    <recommendedName>
        <fullName evidence="3">Leucine-rich repeat protein SHOC-2</fullName>
    </recommendedName>
    <alternativeName>
        <fullName evidence="6">Protein soc-2 homolog</fullName>
    </alternativeName>
    <alternativeName>
        <fullName evidence="4 5">protein Sur-8 homolog</fullName>
    </alternativeName>
</protein>
<dbReference type="InterPro" id="IPR001611">
    <property type="entry name" value="Leu-rich_rpt"/>
</dbReference>
<dbReference type="SMART" id="SM00248">
    <property type="entry name" value="ANK"/>
    <property type="match status" value="4"/>
</dbReference>
<dbReference type="Gene3D" id="3.80.10.10">
    <property type="entry name" value="Ribonuclease Inhibitor"/>
    <property type="match status" value="2"/>
</dbReference>
<dbReference type="OrthoDB" id="1060944at2759"/>
<organism evidence="10 11">
    <name type="scientific">Branchiostoma lanceolatum</name>
    <name type="common">Common lancelet</name>
    <name type="synonym">Amphioxus lanceolatum</name>
    <dbReference type="NCBI Taxonomy" id="7740"/>
    <lineage>
        <taxon>Eukaryota</taxon>
        <taxon>Metazoa</taxon>
        <taxon>Chordata</taxon>
        <taxon>Cephalochordata</taxon>
        <taxon>Leptocardii</taxon>
        <taxon>Amphioxiformes</taxon>
        <taxon>Branchiostomatidae</taxon>
        <taxon>Branchiostoma</taxon>
    </lineage>
</organism>
<dbReference type="InterPro" id="IPR011029">
    <property type="entry name" value="DEATH-like_dom_sf"/>
</dbReference>
<gene>
    <name evidence="10" type="primary">ERBIN</name>
    <name evidence="10" type="ORF">BLAG_LOCUS10830</name>
</gene>
<dbReference type="InterPro" id="IPR003591">
    <property type="entry name" value="Leu-rich_rpt_typical-subtyp"/>
</dbReference>
<dbReference type="InterPro" id="IPR050216">
    <property type="entry name" value="LRR_domain-containing"/>
</dbReference>
<evidence type="ECO:0000256" key="2">
    <source>
        <dbReference type="ARBA" id="ARBA00022737"/>
    </source>
</evidence>
<dbReference type="PROSITE" id="PS51450">
    <property type="entry name" value="LRR"/>
    <property type="match status" value="3"/>
</dbReference>
<keyword evidence="11" id="KW-1185">Reference proteome</keyword>
<dbReference type="Gene3D" id="1.25.40.20">
    <property type="entry name" value="Ankyrin repeat-containing domain"/>
    <property type="match status" value="1"/>
</dbReference>
<sequence length="1005" mass="112285">MKEKEKELREAAGRGDEVRVQQLLAEGVNVNAANDYKGASIHFAAENGHTGTVQALLRAGAKVDARTRYSDWTPLHRAASNGHTGLVKALLTAGADINGRIYEDWTPLHYAAYHGHPECVKVLLKAGANTGIRGRIAGRHVKERKTAEELALQEDVLKVFQLFKKNHYLDLLPLKSCCFLQALQPKVVDNLLTIGLSGKELTSVPAEVFDAKDVERLVLSDNRLTSIPEEIGQLQKLRELKLNDNLLTHLPQAIATLPNLEFIDLTRNSLETLPDGFSRLQLQVLHLHDNRFAEIPEEVFLLPQLQVLSVGGNPIKRLPDRIAQLTGLDALYINRCQFDEFPIQVLQLEGLETLHVRFWAGKRNPSPVVPEDIGRLKNLVELDLESNDLESLPDGLGELSNIRKLDLSNNRISRLPLTLSRLAGLKEMDVSENPLTYPPPDVCEKGTAAIMDFLRREMKEKEEKELRKLFFLFSRSVTDTAEVEALAGALGLTADEMINIQALRNQTPSSQAHKMLLKWIEKDREASMDKLQQELSDIGMDRLAEEAGRIKAEPAKGSADTSGGPPAKRPAAGGSSRAGYQEEHQTEEKIRQKRSKQEVPSVLLVNDEYGTSHRGTSTVNREVAQYLQRHGATVHSTALQASDQDERYANEDKVHLILPIKEPDDPRTPCLEWLTFDHSIRYPDIPQDLKCIVGHTDVTSKAAKRIKRGRCQRAKLVLFNHDMPEDTEPYKGTTKAIAAGKKVGDILEDTKNAEAVFSVGRRIYNHFETKYKSLGENKPKEHLLFLPRPPPPFEATHVESGEGEKVVLTAGRVTEVEKLKGHDLAARAMGEVAEKIPNARLRVRGIDEDDWDASKKILEENLNSSRINPTLLPYGTQEDIRKDMMTAHLVLMPSRAEPFGMIGLEAIAAGIPVLISDKSGLADMITDLIDQNKCPADMRHRIVETSVNETDTDQAAKDWAKKIVDTLKYSKSEFDKAAEFKKTLLESKYWEESHQNLLRVCGLPD</sequence>
<dbReference type="Pfam" id="PF00531">
    <property type="entry name" value="Death"/>
    <property type="match status" value="1"/>
</dbReference>
<dbReference type="PROSITE" id="PS50088">
    <property type="entry name" value="ANK_REPEAT"/>
    <property type="match status" value="3"/>
</dbReference>
<evidence type="ECO:0000256" key="6">
    <source>
        <dbReference type="ARBA" id="ARBA00032455"/>
    </source>
</evidence>
<evidence type="ECO:0000256" key="8">
    <source>
        <dbReference type="SAM" id="MobiDB-lite"/>
    </source>
</evidence>
<dbReference type="InterPro" id="IPR002110">
    <property type="entry name" value="Ankyrin_rpt"/>
</dbReference>
<keyword evidence="2" id="KW-0677">Repeat</keyword>
<dbReference type="Proteomes" id="UP000838412">
    <property type="component" value="Chromosome 17"/>
</dbReference>
<dbReference type="Pfam" id="PF00560">
    <property type="entry name" value="LRR_1"/>
    <property type="match status" value="1"/>
</dbReference>
<feature type="domain" description="Death" evidence="9">
    <location>
        <begin position="486"/>
        <end position="546"/>
    </location>
</feature>
<dbReference type="SUPFAM" id="SSF52058">
    <property type="entry name" value="L domain-like"/>
    <property type="match status" value="1"/>
</dbReference>
<dbReference type="InterPro" id="IPR000488">
    <property type="entry name" value="Death_dom"/>
</dbReference>
<dbReference type="PROSITE" id="PS50297">
    <property type="entry name" value="ANK_REP_REGION"/>
    <property type="match status" value="3"/>
</dbReference>
<dbReference type="Pfam" id="PF12796">
    <property type="entry name" value="Ank_2"/>
    <property type="match status" value="1"/>
</dbReference>
<feature type="repeat" description="ANK" evidence="7">
    <location>
        <begin position="103"/>
        <end position="135"/>
    </location>
</feature>
<evidence type="ECO:0000313" key="11">
    <source>
        <dbReference type="Proteomes" id="UP000838412"/>
    </source>
</evidence>
<dbReference type="SMART" id="SM00369">
    <property type="entry name" value="LRR_TYP"/>
    <property type="match status" value="8"/>
</dbReference>
<dbReference type="PROSITE" id="PS50017">
    <property type="entry name" value="DEATH_DOMAIN"/>
    <property type="match status" value="1"/>
</dbReference>
<evidence type="ECO:0000259" key="9">
    <source>
        <dbReference type="PROSITE" id="PS50017"/>
    </source>
</evidence>
<dbReference type="Pfam" id="PF23598">
    <property type="entry name" value="LRR_14"/>
    <property type="match status" value="1"/>
</dbReference>
<dbReference type="Gene3D" id="3.40.50.2000">
    <property type="entry name" value="Glycogen Phosphorylase B"/>
    <property type="match status" value="1"/>
</dbReference>
<keyword evidence="7" id="KW-0040">ANK repeat</keyword>
<evidence type="ECO:0000256" key="4">
    <source>
        <dbReference type="ARBA" id="ARBA00029588"/>
    </source>
</evidence>
<dbReference type="Pfam" id="PF13855">
    <property type="entry name" value="LRR_8"/>
    <property type="match status" value="1"/>
</dbReference>
<proteinExistence type="predicted"/>
<dbReference type="GO" id="GO:0005737">
    <property type="term" value="C:cytoplasm"/>
    <property type="evidence" value="ECO:0007669"/>
    <property type="project" value="TreeGrafter"/>
</dbReference>
<dbReference type="SUPFAM" id="SSF48403">
    <property type="entry name" value="Ankyrin repeat"/>
    <property type="match status" value="1"/>
</dbReference>
<evidence type="ECO:0000256" key="3">
    <source>
        <dbReference type="ARBA" id="ARBA00023907"/>
    </source>
</evidence>
<feature type="compositionally biased region" description="Basic and acidic residues" evidence="8">
    <location>
        <begin position="580"/>
        <end position="590"/>
    </location>
</feature>
<dbReference type="FunFam" id="3.40.50.2000:FF:000190">
    <property type="entry name" value="Uncharacterized protein"/>
    <property type="match status" value="1"/>
</dbReference>
<evidence type="ECO:0000256" key="1">
    <source>
        <dbReference type="ARBA" id="ARBA00022614"/>
    </source>
</evidence>
<accession>A0A8J9ZA25</accession>
<dbReference type="Gene3D" id="1.10.533.10">
    <property type="entry name" value="Death Domain, Fas"/>
    <property type="match status" value="1"/>
</dbReference>
<dbReference type="SUPFAM" id="SSF53756">
    <property type="entry name" value="UDP-Glycosyltransferase/glycogen phosphorylase"/>
    <property type="match status" value="1"/>
</dbReference>
<dbReference type="InterPro" id="IPR055414">
    <property type="entry name" value="LRR_R13L4/SHOC2-like"/>
</dbReference>
<dbReference type="CDD" id="cd03801">
    <property type="entry name" value="GT4_PimA-like"/>
    <property type="match status" value="1"/>
</dbReference>
<name>A0A8J9ZA25_BRALA</name>
<dbReference type="CDD" id="cd01670">
    <property type="entry name" value="Death"/>
    <property type="match status" value="1"/>
</dbReference>
<reference evidence="10" key="1">
    <citation type="submission" date="2022-01" db="EMBL/GenBank/DDBJ databases">
        <authorList>
            <person name="Braso-Vives M."/>
        </authorList>
    </citation>
    <scope>NUCLEOTIDE SEQUENCE</scope>
</reference>
<dbReference type="SUPFAM" id="SSF47986">
    <property type="entry name" value="DEATH domain"/>
    <property type="match status" value="1"/>
</dbReference>
<dbReference type="GO" id="GO:0007165">
    <property type="term" value="P:signal transduction"/>
    <property type="evidence" value="ECO:0007669"/>
    <property type="project" value="InterPro"/>
</dbReference>
<dbReference type="AlphaFoldDB" id="A0A8J9ZA25"/>
<dbReference type="PANTHER" id="PTHR48051">
    <property type="match status" value="1"/>
</dbReference>
<evidence type="ECO:0000313" key="10">
    <source>
        <dbReference type="EMBL" id="CAH1249875.1"/>
    </source>
</evidence>
<dbReference type="InterPro" id="IPR036770">
    <property type="entry name" value="Ankyrin_rpt-contain_sf"/>
</dbReference>
<feature type="repeat" description="ANK" evidence="7">
    <location>
        <begin position="36"/>
        <end position="68"/>
    </location>
</feature>
<evidence type="ECO:0000256" key="5">
    <source>
        <dbReference type="ARBA" id="ARBA00029998"/>
    </source>
</evidence>
<keyword evidence="1" id="KW-0433">Leucine-rich repeat</keyword>
<dbReference type="PANTHER" id="PTHR48051:SF54">
    <property type="entry name" value="LEUCINE-RICH REPEAT-CONTAINING PROTEIN"/>
    <property type="match status" value="1"/>
</dbReference>
<dbReference type="InterPro" id="IPR032675">
    <property type="entry name" value="LRR_dom_sf"/>
</dbReference>
<feature type="region of interest" description="Disordered" evidence="8">
    <location>
        <begin position="549"/>
        <end position="617"/>
    </location>
</feature>
<feature type="repeat" description="ANK" evidence="7">
    <location>
        <begin position="70"/>
        <end position="98"/>
    </location>
</feature>